<proteinExistence type="predicted"/>
<dbReference type="EMBL" id="RQTK01000784">
    <property type="protein sequence ID" value="RUS74943.1"/>
    <property type="molecule type" value="Genomic_DNA"/>
</dbReference>
<accession>A0A3S1B4P9</accession>
<name>A0A3S1B4P9_ELYCH</name>
<evidence type="ECO:0000313" key="3">
    <source>
        <dbReference type="EMBL" id="RUS74943.1"/>
    </source>
</evidence>
<dbReference type="Proteomes" id="UP000271974">
    <property type="component" value="Unassembled WGS sequence"/>
</dbReference>
<organism evidence="3 4">
    <name type="scientific">Elysia chlorotica</name>
    <name type="common">Eastern emerald elysia</name>
    <name type="synonym">Sea slug</name>
    <dbReference type="NCBI Taxonomy" id="188477"/>
    <lineage>
        <taxon>Eukaryota</taxon>
        <taxon>Metazoa</taxon>
        <taxon>Spiralia</taxon>
        <taxon>Lophotrochozoa</taxon>
        <taxon>Mollusca</taxon>
        <taxon>Gastropoda</taxon>
        <taxon>Heterobranchia</taxon>
        <taxon>Euthyneura</taxon>
        <taxon>Panpulmonata</taxon>
        <taxon>Sacoglossa</taxon>
        <taxon>Placobranchoidea</taxon>
        <taxon>Plakobranchidae</taxon>
        <taxon>Elysia</taxon>
    </lineage>
</organism>
<sequence>MSAVVLCSFNFAAVFYPHVFYRREMLVPAAVATVASWVVGVSVTVLAVNPDFPADIACTPIPLMPRYGVMTLASTCLLCTIIVVAINIKLVLYFRKFRIHSSLAPNQTTNRSPGDGQDGRLSLEVRSEGEASIEHRRMETRNIFVVSLDEQTIPSSSGFTSQKLNLKPCGVRQTASFSGSHYQSSRVADVSKLQVPTRSEKPKSNSPAQLEHELRDYLIVAYFVKCFGVVDKA</sequence>
<evidence type="ECO:0000256" key="1">
    <source>
        <dbReference type="SAM" id="MobiDB-lite"/>
    </source>
</evidence>
<keyword evidence="2" id="KW-0812">Transmembrane</keyword>
<keyword evidence="4" id="KW-1185">Reference proteome</keyword>
<feature type="transmembrane region" description="Helical" evidence="2">
    <location>
        <begin position="25"/>
        <end position="47"/>
    </location>
</feature>
<feature type="transmembrane region" description="Helical" evidence="2">
    <location>
        <begin position="67"/>
        <end position="92"/>
    </location>
</feature>
<reference evidence="3 4" key="1">
    <citation type="submission" date="2019-01" db="EMBL/GenBank/DDBJ databases">
        <title>A draft genome assembly of the solar-powered sea slug Elysia chlorotica.</title>
        <authorList>
            <person name="Cai H."/>
            <person name="Li Q."/>
            <person name="Fang X."/>
            <person name="Li J."/>
            <person name="Curtis N.E."/>
            <person name="Altenburger A."/>
            <person name="Shibata T."/>
            <person name="Feng M."/>
            <person name="Maeda T."/>
            <person name="Schwartz J.A."/>
            <person name="Shigenobu S."/>
            <person name="Lundholm N."/>
            <person name="Nishiyama T."/>
            <person name="Yang H."/>
            <person name="Hasebe M."/>
            <person name="Li S."/>
            <person name="Pierce S.K."/>
            <person name="Wang J."/>
        </authorList>
    </citation>
    <scope>NUCLEOTIDE SEQUENCE [LARGE SCALE GENOMIC DNA]</scope>
    <source>
        <strain evidence="3">EC2010</strain>
        <tissue evidence="3">Whole organism of an adult</tissue>
    </source>
</reference>
<evidence type="ECO:0000313" key="4">
    <source>
        <dbReference type="Proteomes" id="UP000271974"/>
    </source>
</evidence>
<dbReference type="AlphaFoldDB" id="A0A3S1B4P9"/>
<keyword evidence="2" id="KW-0472">Membrane</keyword>
<gene>
    <name evidence="3" type="ORF">EGW08_017298</name>
</gene>
<comment type="caution">
    <text evidence="3">The sequence shown here is derived from an EMBL/GenBank/DDBJ whole genome shotgun (WGS) entry which is preliminary data.</text>
</comment>
<feature type="region of interest" description="Disordered" evidence="1">
    <location>
        <begin position="188"/>
        <end position="208"/>
    </location>
</feature>
<protein>
    <submittedName>
        <fullName evidence="3">Uncharacterized protein</fullName>
    </submittedName>
</protein>
<dbReference type="OrthoDB" id="10651437at2759"/>
<evidence type="ECO:0000256" key="2">
    <source>
        <dbReference type="SAM" id="Phobius"/>
    </source>
</evidence>
<keyword evidence="2" id="KW-1133">Transmembrane helix</keyword>